<keyword evidence="1" id="KW-1133">Transmembrane helix</keyword>
<reference evidence="2" key="1">
    <citation type="journal article" date="2019" name="MBio">
        <title>Virus Genomes from Deep Sea Sediments Expand the Ocean Megavirome and Support Independent Origins of Viral Gigantism.</title>
        <authorList>
            <person name="Backstrom D."/>
            <person name="Yutin N."/>
            <person name="Jorgensen S.L."/>
            <person name="Dharamshi J."/>
            <person name="Homa F."/>
            <person name="Zaremba-Niedwiedzka K."/>
            <person name="Spang A."/>
            <person name="Wolf Y.I."/>
            <person name="Koonin E.V."/>
            <person name="Ettema T.J."/>
        </authorList>
    </citation>
    <scope>NUCLEOTIDE SEQUENCE</scope>
</reference>
<organism evidence="2">
    <name type="scientific">Marseillevirus LCMAC101</name>
    <dbReference type="NCBI Taxonomy" id="2506602"/>
    <lineage>
        <taxon>Viruses</taxon>
        <taxon>Varidnaviria</taxon>
        <taxon>Bamfordvirae</taxon>
        <taxon>Nucleocytoviricota</taxon>
        <taxon>Megaviricetes</taxon>
        <taxon>Pimascovirales</taxon>
        <taxon>Pimascovirales incertae sedis</taxon>
        <taxon>Marseilleviridae</taxon>
    </lineage>
</organism>
<proteinExistence type="predicted"/>
<evidence type="ECO:0000256" key="1">
    <source>
        <dbReference type="SAM" id="Phobius"/>
    </source>
</evidence>
<accession>A0A481YSH1</accession>
<keyword evidence="1" id="KW-0812">Transmembrane</keyword>
<sequence>MANNNLWIILCMVILVGIIVYFCAGKTSSFSKGTIDNKDVDTDVETDVKIENFQNAAGIDNLGAILSNNYNLMQDPGANVPANFFADLVQDADAGLQNRGEAVQPNGNSTTSKPMERLARVGNQSLMPRTSENLTPFSTSLADSHSYKYSVNPPRVQLKGPLWRSDLYTSLVGDGTIIKYNRNVPLISTSRFGRESQKLDGVFSCAGRALYSKYVGSNYKSMPLLTAGAGQAGGYGGSSGETIMDNYS</sequence>
<dbReference type="EMBL" id="MK500327">
    <property type="protein sequence ID" value="QBK85416.1"/>
    <property type="molecule type" value="Genomic_DNA"/>
</dbReference>
<gene>
    <name evidence="2" type="ORF">LCMAC101_00030</name>
</gene>
<name>A0A481YSH1_9VIRU</name>
<feature type="transmembrane region" description="Helical" evidence="1">
    <location>
        <begin position="6"/>
        <end position="24"/>
    </location>
</feature>
<keyword evidence="1" id="KW-0472">Membrane</keyword>
<evidence type="ECO:0000313" key="2">
    <source>
        <dbReference type="EMBL" id="QBK85416.1"/>
    </source>
</evidence>
<protein>
    <submittedName>
        <fullName evidence="2">Uncharacterized protein</fullName>
    </submittedName>
</protein>